<evidence type="ECO:0000259" key="1">
    <source>
        <dbReference type="Pfam" id="PF12697"/>
    </source>
</evidence>
<gene>
    <name evidence="2" type="ORF">O4220_18390</name>
</gene>
<reference evidence="2" key="1">
    <citation type="submission" date="2022-12" db="EMBL/GenBank/DDBJ databases">
        <authorList>
            <person name="Krivoruchko A.V."/>
            <person name="Elkin A."/>
        </authorList>
    </citation>
    <scope>NUCLEOTIDE SEQUENCE</scope>
    <source>
        <strain evidence="2">IEGM 1391</strain>
    </source>
</reference>
<evidence type="ECO:0000313" key="3">
    <source>
        <dbReference type="Proteomes" id="UP001081071"/>
    </source>
</evidence>
<dbReference type="InterPro" id="IPR053145">
    <property type="entry name" value="AB_hydrolase_Est10"/>
</dbReference>
<accession>A0ABT4MHL3</accession>
<dbReference type="InterPro" id="IPR000073">
    <property type="entry name" value="AB_hydrolase_1"/>
</dbReference>
<evidence type="ECO:0000313" key="2">
    <source>
        <dbReference type="EMBL" id="MCZ4520485.1"/>
    </source>
</evidence>
<feature type="domain" description="AB hydrolase-1" evidence="1">
    <location>
        <begin position="39"/>
        <end position="152"/>
    </location>
</feature>
<dbReference type="InterPro" id="IPR029058">
    <property type="entry name" value="AB_hydrolase_fold"/>
</dbReference>
<dbReference type="Pfam" id="PF12697">
    <property type="entry name" value="Abhydrolase_6"/>
    <property type="match status" value="1"/>
</dbReference>
<comment type="caution">
    <text evidence="2">The sequence shown here is derived from an EMBL/GenBank/DDBJ whole genome shotgun (WGS) entry which is preliminary data.</text>
</comment>
<dbReference type="GO" id="GO:0016787">
    <property type="term" value="F:hydrolase activity"/>
    <property type="evidence" value="ECO:0007669"/>
    <property type="project" value="UniProtKB-KW"/>
</dbReference>
<proteinExistence type="predicted"/>
<sequence length="297" mass="31120">MPDDTGIAVPAVLLIAGSGPTDRNGDNVHVEGSIGTLSYLADVLARRGIASLRYDKSGTGATELDSETDPSELGHDVYLHEAAAAANFLVDRPHIENSGIGLVGHSQGALVALALATDKAGEVPPITSMGLVQPQTARTLDIMMRQVAGLVESGRMVDVAGVDLVSSLNRTVDQIRTSGTIPNDLPEPLRSIGMVPAGATMLATQDELDPIAMAASLPSSMAVFTSCSDKDMQVRCVDVAGLNDVLAQTKLSTTHLDTANHVLKDVGDQPSTGAEYGEPLPFSQQFTDAFESWIFAR</sequence>
<organism evidence="2 3">
    <name type="scientific">Rhodococcus ruber</name>
    <dbReference type="NCBI Taxonomy" id="1830"/>
    <lineage>
        <taxon>Bacteria</taxon>
        <taxon>Bacillati</taxon>
        <taxon>Actinomycetota</taxon>
        <taxon>Actinomycetes</taxon>
        <taxon>Mycobacteriales</taxon>
        <taxon>Nocardiaceae</taxon>
        <taxon>Rhodococcus</taxon>
    </lineage>
</organism>
<dbReference type="SUPFAM" id="SSF53474">
    <property type="entry name" value="alpha/beta-Hydrolases"/>
    <property type="match status" value="1"/>
</dbReference>
<keyword evidence="3" id="KW-1185">Reference proteome</keyword>
<dbReference type="Proteomes" id="UP001081071">
    <property type="component" value="Unassembled WGS sequence"/>
</dbReference>
<keyword evidence="2" id="KW-0378">Hydrolase</keyword>
<protein>
    <submittedName>
        <fullName evidence="2">Alpha/beta hydrolase</fullName>
    </submittedName>
</protein>
<dbReference type="EMBL" id="JAPWIJ010000007">
    <property type="protein sequence ID" value="MCZ4520485.1"/>
    <property type="molecule type" value="Genomic_DNA"/>
</dbReference>
<dbReference type="PANTHER" id="PTHR43265">
    <property type="entry name" value="ESTERASE ESTD"/>
    <property type="match status" value="1"/>
</dbReference>
<dbReference type="PANTHER" id="PTHR43265:SF1">
    <property type="entry name" value="ESTERASE ESTD"/>
    <property type="match status" value="1"/>
</dbReference>
<name>A0ABT4MHL3_9NOCA</name>
<dbReference type="RefSeq" id="WP_269606826.1">
    <property type="nucleotide sequence ID" value="NZ_JAPWIJ010000007.1"/>
</dbReference>
<dbReference type="Gene3D" id="3.40.50.1820">
    <property type="entry name" value="alpha/beta hydrolase"/>
    <property type="match status" value="1"/>
</dbReference>